<dbReference type="SUPFAM" id="SSF56219">
    <property type="entry name" value="DNase I-like"/>
    <property type="match status" value="1"/>
</dbReference>
<dbReference type="GO" id="GO:0016020">
    <property type="term" value="C:membrane"/>
    <property type="evidence" value="ECO:0007669"/>
    <property type="project" value="InterPro"/>
</dbReference>
<protein>
    <submittedName>
        <fullName evidence="5">ExeM/NucH family extracellular endonuclease</fullName>
    </submittedName>
</protein>
<name>A0A3A5HBM6_9ACTN</name>
<dbReference type="InterPro" id="IPR047971">
    <property type="entry name" value="ExeM-like"/>
</dbReference>
<dbReference type="InterPro" id="IPR005135">
    <property type="entry name" value="Endo/exonuclease/phosphatase"/>
</dbReference>
<dbReference type="GO" id="GO:0030288">
    <property type="term" value="C:outer membrane-bounded periplasmic space"/>
    <property type="evidence" value="ECO:0007669"/>
    <property type="project" value="TreeGrafter"/>
</dbReference>
<dbReference type="InterPro" id="IPR036907">
    <property type="entry name" value="5'-Nucleotdase_C_sf"/>
</dbReference>
<keyword evidence="1 3" id="KW-0732">Signal</keyword>
<feature type="signal peptide" evidence="3">
    <location>
        <begin position="1"/>
        <end position="29"/>
    </location>
</feature>
<dbReference type="Gene3D" id="3.60.10.10">
    <property type="entry name" value="Endonuclease/exonuclease/phosphatase"/>
    <property type="match status" value="1"/>
</dbReference>
<evidence type="ECO:0000259" key="4">
    <source>
        <dbReference type="PROSITE" id="PS51841"/>
    </source>
</evidence>
<dbReference type="Pfam" id="PF02872">
    <property type="entry name" value="5_nucleotid_C"/>
    <property type="match status" value="1"/>
</dbReference>
<dbReference type="InterPro" id="IPR029052">
    <property type="entry name" value="Metallo-depent_PP-like"/>
</dbReference>
<dbReference type="PANTHER" id="PTHR11575:SF24">
    <property type="entry name" value="5'-NUCLEOTIDASE"/>
    <property type="match status" value="1"/>
</dbReference>
<accession>A0A3A5HBM6</accession>
<dbReference type="Gene3D" id="3.90.780.10">
    <property type="entry name" value="5'-Nucleotidase, C-terminal domain"/>
    <property type="match status" value="1"/>
</dbReference>
<dbReference type="InterPro" id="IPR004843">
    <property type="entry name" value="Calcineurin-like_PHP"/>
</dbReference>
<dbReference type="PANTHER" id="PTHR11575">
    <property type="entry name" value="5'-NUCLEOTIDASE-RELATED"/>
    <property type="match status" value="1"/>
</dbReference>
<dbReference type="CDD" id="cd10283">
    <property type="entry name" value="MnuA_DNase1-like"/>
    <property type="match status" value="1"/>
</dbReference>
<evidence type="ECO:0000313" key="6">
    <source>
        <dbReference type="Proteomes" id="UP000276542"/>
    </source>
</evidence>
<dbReference type="PROSITE" id="PS51841">
    <property type="entry name" value="LTD"/>
    <property type="match status" value="1"/>
</dbReference>
<dbReference type="SUPFAM" id="SSF55816">
    <property type="entry name" value="5'-nucleotidase (syn. UDP-sugar hydrolase), C-terminal domain"/>
    <property type="match status" value="1"/>
</dbReference>
<dbReference type="InterPro" id="IPR036691">
    <property type="entry name" value="Endo/exonu/phosph_ase_sf"/>
</dbReference>
<dbReference type="Gene3D" id="2.60.40.10">
    <property type="entry name" value="Immunoglobulins"/>
    <property type="match status" value="1"/>
</dbReference>
<evidence type="ECO:0000256" key="2">
    <source>
        <dbReference type="SAM" id="MobiDB-lite"/>
    </source>
</evidence>
<evidence type="ECO:0000256" key="3">
    <source>
        <dbReference type="SAM" id="SignalP"/>
    </source>
</evidence>
<dbReference type="InterPro" id="IPR008334">
    <property type="entry name" value="5'-Nucleotdase_C"/>
</dbReference>
<dbReference type="Pfam" id="PF00149">
    <property type="entry name" value="Metallophos"/>
    <property type="match status" value="1"/>
</dbReference>
<dbReference type="OrthoDB" id="1016457at2"/>
<evidence type="ECO:0000256" key="1">
    <source>
        <dbReference type="ARBA" id="ARBA00022729"/>
    </source>
</evidence>
<dbReference type="NCBIfam" id="NF033681">
    <property type="entry name" value="ExeM_NucH_DNase"/>
    <property type="match status" value="1"/>
</dbReference>
<dbReference type="Proteomes" id="UP000276542">
    <property type="component" value="Unassembled WGS sequence"/>
</dbReference>
<dbReference type="SUPFAM" id="SSF49313">
    <property type="entry name" value="Cadherin-like"/>
    <property type="match status" value="1"/>
</dbReference>
<proteinExistence type="predicted"/>
<dbReference type="GO" id="GO:0005975">
    <property type="term" value="P:carbohydrate metabolic process"/>
    <property type="evidence" value="ECO:0007669"/>
    <property type="project" value="UniProtKB-ARBA"/>
</dbReference>
<dbReference type="Gene3D" id="3.60.21.10">
    <property type="match status" value="1"/>
</dbReference>
<organism evidence="5 6">
    <name type="scientific">Nocardioides cavernaquae</name>
    <dbReference type="NCBI Taxonomy" id="2321396"/>
    <lineage>
        <taxon>Bacteria</taxon>
        <taxon>Bacillati</taxon>
        <taxon>Actinomycetota</taxon>
        <taxon>Actinomycetes</taxon>
        <taxon>Propionibacteriales</taxon>
        <taxon>Nocardioidaceae</taxon>
        <taxon>Nocardioides</taxon>
    </lineage>
</organism>
<dbReference type="GO" id="GO:0008253">
    <property type="term" value="F:5'-nucleotidase activity"/>
    <property type="evidence" value="ECO:0007669"/>
    <property type="project" value="TreeGrafter"/>
</dbReference>
<dbReference type="GO" id="GO:0004519">
    <property type="term" value="F:endonuclease activity"/>
    <property type="evidence" value="ECO:0007669"/>
    <property type="project" value="UniProtKB-KW"/>
</dbReference>
<dbReference type="GO" id="GO:0008768">
    <property type="term" value="F:UDP-sugar diphosphatase activity"/>
    <property type="evidence" value="ECO:0007669"/>
    <property type="project" value="TreeGrafter"/>
</dbReference>
<feature type="domain" description="LTD" evidence="4">
    <location>
        <begin position="32"/>
        <end position="158"/>
    </location>
</feature>
<dbReference type="PRINTS" id="PR01607">
    <property type="entry name" value="APYRASEFAMLY"/>
</dbReference>
<keyword evidence="5" id="KW-0255">Endonuclease</keyword>
<keyword evidence="6" id="KW-1185">Reference proteome</keyword>
<evidence type="ECO:0000313" key="5">
    <source>
        <dbReference type="EMBL" id="RJS47511.1"/>
    </source>
</evidence>
<gene>
    <name evidence="5" type="ORF">D4739_15695</name>
</gene>
<feature type="chain" id="PRO_5039554407" evidence="3">
    <location>
        <begin position="30"/>
        <end position="1672"/>
    </location>
</feature>
<keyword evidence="5" id="KW-0378">Hydrolase</keyword>
<reference evidence="6" key="1">
    <citation type="submission" date="2018-09" db="EMBL/GenBank/DDBJ databases">
        <authorList>
            <person name="Zhu H."/>
        </authorList>
    </citation>
    <scope>NUCLEOTIDE SEQUENCE [LARGE SCALE GENOMIC DNA]</scope>
    <source>
        <strain evidence="6">K1W22B-1</strain>
    </source>
</reference>
<dbReference type="Pfam" id="PF00932">
    <property type="entry name" value="LTD"/>
    <property type="match status" value="1"/>
</dbReference>
<dbReference type="SUPFAM" id="SSF56300">
    <property type="entry name" value="Metallo-dependent phosphatases"/>
    <property type="match status" value="1"/>
</dbReference>
<keyword evidence="5" id="KW-0540">Nuclease</keyword>
<sequence>MCRESRRVISSRAVIATALALVSSPLALGFNAPGHAASSGLVINEVYGAGGNSGAAFNADFVELLNPTAAPIDLAGLAVHYRSASGGSGGTPYALSGTVPAGSTWLVQMSNAGANGAALPAPDAAASPAFSMAAAGGQVALQQGTTIIATSGNTAGVAGLVDFVGVTGAASFEGATAPAATAALSINRTNGVDTDANNADFTTAAPTPESADAGEPTPVELAATDPGDKSFTEGEAIAPITLQATGGTAPYSFTSTELPAGLTLSGDQITGTPTAAGATTVTLTATDSAVTPASATAEFQITVMAPSAAITIADIQGSTNTSPVANTVVTTQGVVTSLYASGGFNGFHVQTPGDDTTPGKSDGLFVFTGANTGTLTAGLAIGDSVQVRGTAKEFNGLTELDAVAGTVTEIDSLGAAVANTAIPGTDCALPGTDCLAGAALDAAKEEFEGEIFQPTSDYTVTDVYDGSASNPPNSGSSNFFGEIGLAANSDLPLVTPTEVIDAQDTAAIAARVAWNNAHRVVLDDGSSTAYWNTTNTAAGKDSPLPWYTQDHQVRVGAGVSFDQPVVLDYRFGWKVQPTSQVVGAPTGKVTFEQNRPTAPAEVGGDLKLATFNVLNFFTTLGVDFGGCTSFVDRAGNPIAVNTCPGAGPRGAWDAANFERQKSKIVNAINALGADIVSIEEVENSLVVDGHDRDEALAALVDALNAATGAGTWDYVRSPAEASESANVLEQDVIRTGFIFKPAAVETVGAADMLFGSTAFANAREPFAQTFKPVGGGAASTFAVIVNHFKSKGSGTNDGTGQGNANPDRIAQANALATFADEFASAHDTSAVFLTGDFNAYSEEDPIQALDAAGYTGLETPGKFSYSFDGMSGSLDHVLVNAAAQELVTGSDIWEINGNETVFNQYSRYNYVGTDLYNSAPFSASDHNPEVIGITPPTLPAQADIQVLATNDFHGRIKANGAEAGAAVLAGAVKQLRAANPNTVFAAAGDLIGASTFESFIAHDKPTIDALNSAGLDVSAVGNHEFDAGYDDLLNRVMAPYDAETNPYGGAEWEYIGANVHKHDAAPDDVLDPTYVREFDGVQVGFIGAVTEHLDELVSPGGIEGVEVEDVVTATNREADLLEAAGIDVIVLLVHEGAPTTNCATMDDDPASDFGSIITGVNDNVDAIVSGHTHLAYDCSFPVAGWAGRTVTDRPVVSAGQYGTNLNQLTFTVDTATGDVVAKTQGVLALSGKYAADAATQAIVDQAVAEADVLGAAELGEIAGPFNRAKLSTGVENRGGESTLGNLVAEAQRWATSGAESGEAQIAFMNPGGLRADMVGTPDTTGGASGYPAVLTYKQAATVQPFANTLVNMDLTGAQVKAALEQQWQPAGSSRPFLRLGTSAGFRYTYDAARPAGDRVTGIWLGEDKLDPAASYSVTVNSFLASGGDNFGAFAGGAGRADTGKIDLTAMVDYLAAFAGDAPLPVDATQRSVGVTFPAGAPAAYVPGSEVAFGLSSLAMSTPPDAKDAAVRVALGDTELGTFPVDNTVGTDPRDEYGTAAVRVTLPSDLAPGAAALTVTGLTTGTVATVPVVVEKAPSTVTATVDPGILKVRKDRAQVTVDVSSIGAPTGRVEIHADGRLLDAASLVDGVATLTVGPFARPGTVTLEVRYLGDDRVAPSSTTTTVEVTKSGR</sequence>
<dbReference type="Pfam" id="PF03372">
    <property type="entry name" value="Exo_endo_phos"/>
    <property type="match status" value="1"/>
</dbReference>
<feature type="compositionally biased region" description="Low complexity" evidence="2">
    <location>
        <begin position="193"/>
        <end position="208"/>
    </location>
</feature>
<comment type="caution">
    <text evidence="5">The sequence shown here is derived from an EMBL/GenBank/DDBJ whole genome shotgun (WGS) entry which is preliminary data.</text>
</comment>
<dbReference type="InterPro" id="IPR013783">
    <property type="entry name" value="Ig-like_fold"/>
</dbReference>
<dbReference type="GO" id="GO:0009166">
    <property type="term" value="P:nucleotide catabolic process"/>
    <property type="evidence" value="ECO:0007669"/>
    <property type="project" value="InterPro"/>
</dbReference>
<dbReference type="EMBL" id="QYRP01000002">
    <property type="protein sequence ID" value="RJS47511.1"/>
    <property type="molecule type" value="Genomic_DNA"/>
</dbReference>
<dbReference type="GO" id="GO:0005509">
    <property type="term" value="F:calcium ion binding"/>
    <property type="evidence" value="ECO:0007669"/>
    <property type="project" value="InterPro"/>
</dbReference>
<feature type="region of interest" description="Disordered" evidence="2">
    <location>
        <begin position="190"/>
        <end position="217"/>
    </location>
</feature>
<dbReference type="InterPro" id="IPR015919">
    <property type="entry name" value="Cadherin-like_sf"/>
</dbReference>
<dbReference type="CDD" id="cd04486">
    <property type="entry name" value="YhcR_OBF_like"/>
    <property type="match status" value="1"/>
</dbReference>
<dbReference type="InterPro" id="IPR001322">
    <property type="entry name" value="Lamin_tail_dom"/>
</dbReference>
<dbReference type="InterPro" id="IPR006179">
    <property type="entry name" value="5_nucleotidase/apyrase"/>
</dbReference>